<proteinExistence type="predicted"/>
<evidence type="ECO:0000313" key="2">
    <source>
        <dbReference type="Proteomes" id="UP000294847"/>
    </source>
</evidence>
<accession>A0A4P7NCI4</accession>
<organism evidence="1 2">
    <name type="scientific">Pyricularia oryzae</name>
    <name type="common">Rice blast fungus</name>
    <name type="synonym">Magnaporthe oryzae</name>
    <dbReference type="NCBI Taxonomy" id="318829"/>
    <lineage>
        <taxon>Eukaryota</taxon>
        <taxon>Fungi</taxon>
        <taxon>Dikarya</taxon>
        <taxon>Ascomycota</taxon>
        <taxon>Pezizomycotina</taxon>
        <taxon>Sordariomycetes</taxon>
        <taxon>Sordariomycetidae</taxon>
        <taxon>Magnaporthales</taxon>
        <taxon>Pyriculariaceae</taxon>
        <taxon>Pyricularia</taxon>
    </lineage>
</organism>
<gene>
    <name evidence="1" type="ORF">PoMZ_03239</name>
</gene>
<dbReference type="Proteomes" id="UP000294847">
    <property type="component" value="Chromosome 3"/>
</dbReference>
<name>A0A4P7NCI4_PYROR</name>
<reference evidence="1 2" key="1">
    <citation type="journal article" date="2019" name="Mol. Biol. Evol.">
        <title>Blast fungal genomes show frequent chromosomal changes, gene gains and losses, and effector gene turnover.</title>
        <authorList>
            <person name="Gomez Luciano L.B."/>
            <person name="Jason Tsai I."/>
            <person name="Chuma I."/>
            <person name="Tosa Y."/>
            <person name="Chen Y.H."/>
            <person name="Li J.Y."/>
            <person name="Li M.Y."/>
            <person name="Jade Lu M.Y."/>
            <person name="Nakayashiki H."/>
            <person name="Li W.H."/>
        </authorList>
    </citation>
    <scope>NUCLEOTIDE SEQUENCE [LARGE SCALE GENOMIC DNA]</scope>
    <source>
        <strain evidence="1">MZ5-1-6</strain>
    </source>
</reference>
<evidence type="ECO:0000313" key="1">
    <source>
        <dbReference type="EMBL" id="QBZ58294.1"/>
    </source>
</evidence>
<dbReference type="EMBL" id="CP034206">
    <property type="protein sequence ID" value="QBZ58294.1"/>
    <property type="molecule type" value="Genomic_DNA"/>
</dbReference>
<sequence>MITRRYEDHGKSGCKINTKKAASIMVVEVSKFNPFPMRYTGRSQDWKLHVDIKLAKFPNSNRARYENVATYYGTGCTVAINMT</sequence>
<protein>
    <submittedName>
        <fullName evidence="1">Uncharacterized protein</fullName>
    </submittedName>
</protein>
<dbReference type="AlphaFoldDB" id="A0A4P7NCI4"/>